<keyword evidence="8" id="KW-1185">Reference proteome</keyword>
<feature type="compositionally biased region" description="Low complexity" evidence="6">
    <location>
        <begin position="300"/>
        <end position="310"/>
    </location>
</feature>
<proteinExistence type="predicted"/>
<dbReference type="EnsemblMetazoa" id="AALB010598-RA">
    <property type="protein sequence ID" value="AALB010598-PA"/>
    <property type="gene ID" value="AALB010598"/>
</dbReference>
<feature type="compositionally biased region" description="Low complexity" evidence="6">
    <location>
        <begin position="12"/>
        <end position="33"/>
    </location>
</feature>
<comment type="subcellular location">
    <subcellularLocation>
        <location evidence="1">Cytoplasm</location>
        <location evidence="1">Cytoskeleton</location>
    </subcellularLocation>
</comment>
<feature type="compositionally biased region" description="Basic residues" evidence="6">
    <location>
        <begin position="1"/>
        <end position="10"/>
    </location>
</feature>
<evidence type="ECO:0000256" key="2">
    <source>
        <dbReference type="ARBA" id="ARBA00022490"/>
    </source>
</evidence>
<dbReference type="GO" id="GO:0005856">
    <property type="term" value="C:cytoskeleton"/>
    <property type="evidence" value="ECO:0007669"/>
    <property type="project" value="UniProtKB-SubCell"/>
</dbReference>
<feature type="compositionally biased region" description="Low complexity" evidence="6">
    <location>
        <begin position="1155"/>
        <end position="1169"/>
    </location>
</feature>
<protein>
    <submittedName>
        <fullName evidence="7">Uncharacterized protein</fullName>
    </submittedName>
</protein>
<accession>A0A182FVL3</accession>
<feature type="region of interest" description="Disordered" evidence="6">
    <location>
        <begin position="220"/>
        <end position="323"/>
    </location>
</feature>
<feature type="region of interest" description="Disordered" evidence="6">
    <location>
        <begin position="1"/>
        <end position="36"/>
    </location>
</feature>
<feature type="coiled-coil region" evidence="5">
    <location>
        <begin position="836"/>
        <end position="951"/>
    </location>
</feature>
<feature type="coiled-coil region" evidence="5">
    <location>
        <begin position="994"/>
        <end position="1043"/>
    </location>
</feature>
<name>A0A182FVL3_ANOAL</name>
<evidence type="ECO:0000313" key="7">
    <source>
        <dbReference type="EnsemblMetazoa" id="AALB010598-PA"/>
    </source>
</evidence>
<dbReference type="PANTHER" id="PTHR47970">
    <property type="entry name" value="KINESIN-LIKE PROTEIN KIF11"/>
    <property type="match status" value="1"/>
</dbReference>
<reference evidence="7 8" key="1">
    <citation type="journal article" date="2017" name="G3 (Bethesda)">
        <title>The Physical Genome Mapping of Anopheles albimanus Corrected Scaffold Misassemblies and Identified Interarm Rearrangements in Genus Anopheles.</title>
        <authorList>
            <person name="Artemov G.N."/>
            <person name="Peery A.N."/>
            <person name="Jiang X."/>
            <person name="Tu Z."/>
            <person name="Stegniy V.N."/>
            <person name="Sharakhova M.V."/>
            <person name="Sharakhov I.V."/>
        </authorList>
    </citation>
    <scope>NUCLEOTIDE SEQUENCE [LARGE SCALE GENOMIC DNA]</scope>
    <source>
        <strain evidence="7 8">ALBI9_A</strain>
    </source>
</reference>
<feature type="region of interest" description="Disordered" evidence="6">
    <location>
        <begin position="1251"/>
        <end position="1282"/>
    </location>
</feature>
<keyword evidence="4" id="KW-0206">Cytoskeleton</keyword>
<keyword evidence="3" id="KW-0505">Motor protein</keyword>
<evidence type="ECO:0000256" key="3">
    <source>
        <dbReference type="ARBA" id="ARBA00023175"/>
    </source>
</evidence>
<dbReference type="InterPro" id="IPR047149">
    <property type="entry name" value="KIF11-like"/>
</dbReference>
<feature type="compositionally biased region" description="Polar residues" evidence="6">
    <location>
        <begin position="220"/>
        <end position="248"/>
    </location>
</feature>
<feature type="compositionally biased region" description="Acidic residues" evidence="6">
    <location>
        <begin position="373"/>
        <end position="382"/>
    </location>
</feature>
<evidence type="ECO:0000256" key="5">
    <source>
        <dbReference type="SAM" id="Coils"/>
    </source>
</evidence>
<evidence type="ECO:0000256" key="4">
    <source>
        <dbReference type="ARBA" id="ARBA00023212"/>
    </source>
</evidence>
<evidence type="ECO:0000256" key="1">
    <source>
        <dbReference type="ARBA" id="ARBA00004245"/>
    </source>
</evidence>
<reference evidence="7" key="2">
    <citation type="submission" date="2022-08" db="UniProtKB">
        <authorList>
            <consortium name="EnsemblMetazoa"/>
        </authorList>
    </citation>
    <scope>IDENTIFICATION</scope>
    <source>
        <strain evidence="7">STECLA/ALBI9_A</strain>
    </source>
</reference>
<feature type="coiled-coil region" evidence="5">
    <location>
        <begin position="778"/>
        <end position="812"/>
    </location>
</feature>
<keyword evidence="5" id="KW-0175">Coiled coil</keyword>
<dbReference type="Proteomes" id="UP000069272">
    <property type="component" value="Chromosome 3R"/>
</dbReference>
<evidence type="ECO:0000313" key="8">
    <source>
        <dbReference type="Proteomes" id="UP000069272"/>
    </source>
</evidence>
<dbReference type="VEuPathDB" id="VectorBase:AALB010598"/>
<dbReference type="VEuPathDB" id="VectorBase:AALB20_035859"/>
<evidence type="ECO:0000256" key="6">
    <source>
        <dbReference type="SAM" id="MobiDB-lite"/>
    </source>
</evidence>
<feature type="coiled-coil region" evidence="5">
    <location>
        <begin position="513"/>
        <end position="670"/>
    </location>
</feature>
<sequence length="1445" mass="162255">MAKGKNRRRNYQQQQHQQQQQQQHPVKVSQQQQNGGLKASLVEVVKRADSSGQLLQPNALPTIKVKEVMVVASPPATIPSVNCDNVTINGDDTVGDGSVAIAHQHDPSAPLAETRTTPQCADAPKATSSELTHTSTSPVIANAAGKTVREELLNIKNISPNGDDHQHQRQAALLIVVKDDGGQPSSEPAIVGTSSSEPVALSAAAAGASAAEEAVPVLSTTDEMGQQPSRTVAGSEQQRSPVRSSKSISPPPAPPAPPPRGHRTNGSVPSGAGTITVADGPGDDTSDDRDVFYEATETLPSVSPSPIIPSADSNTEATVPVGTAPEPIRASLVLKIAEAEPVGAAERKQKRQVSFRLTQNGSDDVEVTNVMIDSDDDDDESGESGVSDGEQSEGNGSEQRAGHDGDGDSDSATVRRTVHDVRGGPAFGVQPPAATRNAFREKRRESFIEFQYDRSAGEVEDKKPVDKGAGVPVAEPGGMPATTNGVLIEDSVNSASLPDVVRPTSIEPPFGTVEKLNSEMKDLVNQESRYSAKLGESEKRANDANAKVYELQQKLDAVERDASLKEYNVERLRAELDATLKECDGIRARLRTQESEMEAIRLKASEREDELNLKFQNLEIEHLELTEKLKEVRQLAHDLNSQLIDARSELDRLKEEHQRLLDARAEEQKVMRDALEESVQQRAQVEAKWKHDFEQLRNVNNDREEHLMQDCEFAIRNMQKTCKERIETVEKEKKQALDKVNRLEEVTRKQIDEVKHLKSYEAEVEQLRGLTYDQKEALATMTRQVEMLKTDLQTATDKLEQEIVKMQQIKSRCEYQLCEKEREALSRIEIARGEIAMQWEDRLLREMNRLKEELEQMHMEERNSAIEKIQRESLAETEAMSKRFNERIKELKDEIESLKAKIEQQKVAMANAQSEADQKLLKSRMYVERAEREHEQKLAKLSSEKDEIIETLKRQFLKEKQDLEQYFTNRIQEVQEEFAREISDATEMMKSAHKKELETQWKTLIAEKEEALQLMESRNRNRLEDAENKVRELSTSHQRTLKDLHEEHSFVVRSLETRDTKNAQEIQTLHKKCRCLTNLFEEMRLRYERRESRPEDLQQIEELKSVVESQDRDLRLLTERLRELQLQQVQVPEPQRQPQPTPTPRRSKHNKGKQNRQQQQQNQNQQQAKQQKKGPACPLPDIAAPLQEEPLEDDNVTIPSLDEQYMEESMEEPQIILMPPAQTQMMAPMMRTMCDVIYEENEADILREEEEAQRSLEQQQGESLADETEMGHEESAEVMQDNTPQQVDLVVDVPESAIHTEVRTVHSTAPIIIEETDGDNASFQEEEAEPPLQKSTVVIPIIEDVPPMPRSSHSHESSAPRIIVTDETGPEQIPATTVVEISEEDPSVATVIELPAVYAKPYPAPSELSPESVGDTVQLNPSVPEMIVVRVPEGGNTEQKVAEDL</sequence>
<organism evidence="7 8">
    <name type="scientific">Anopheles albimanus</name>
    <name type="common">New world malaria mosquito</name>
    <dbReference type="NCBI Taxonomy" id="7167"/>
    <lineage>
        <taxon>Eukaryota</taxon>
        <taxon>Metazoa</taxon>
        <taxon>Ecdysozoa</taxon>
        <taxon>Arthropoda</taxon>
        <taxon>Hexapoda</taxon>
        <taxon>Insecta</taxon>
        <taxon>Pterygota</taxon>
        <taxon>Neoptera</taxon>
        <taxon>Endopterygota</taxon>
        <taxon>Diptera</taxon>
        <taxon>Nematocera</taxon>
        <taxon>Culicoidea</taxon>
        <taxon>Culicidae</taxon>
        <taxon>Anophelinae</taxon>
        <taxon>Anopheles</taxon>
    </lineage>
</organism>
<feature type="coiled-coil region" evidence="5">
    <location>
        <begin position="719"/>
        <end position="749"/>
    </location>
</feature>
<feature type="region of interest" description="Disordered" evidence="6">
    <location>
        <begin position="458"/>
        <end position="485"/>
    </location>
</feature>
<feature type="region of interest" description="Disordered" evidence="6">
    <location>
        <begin position="340"/>
        <end position="440"/>
    </location>
</feature>
<keyword evidence="2" id="KW-0963">Cytoplasm</keyword>
<feature type="region of interest" description="Disordered" evidence="6">
    <location>
        <begin position="1126"/>
        <end position="1194"/>
    </location>
</feature>
<feature type="compositionally biased region" description="Pro residues" evidence="6">
    <location>
        <begin position="249"/>
        <end position="259"/>
    </location>
</feature>
<feature type="compositionally biased region" description="Basic residues" evidence="6">
    <location>
        <begin position="1145"/>
        <end position="1154"/>
    </location>
</feature>
<dbReference type="STRING" id="7167.A0A182FVL3"/>
<feature type="compositionally biased region" description="Low complexity" evidence="6">
    <location>
        <begin position="383"/>
        <end position="394"/>
    </location>
</feature>